<keyword evidence="4" id="KW-0676">Redox-active center</keyword>
<dbReference type="EMBL" id="BAABDK010000001">
    <property type="protein sequence ID" value="GAA4023685.1"/>
    <property type="molecule type" value="Genomic_DNA"/>
</dbReference>
<dbReference type="InterPro" id="IPR050553">
    <property type="entry name" value="Thioredoxin_ResA/DsbE_sf"/>
</dbReference>
<dbReference type="PANTHER" id="PTHR42852">
    <property type="entry name" value="THIOL:DISULFIDE INTERCHANGE PROTEIN DSBE"/>
    <property type="match status" value="1"/>
</dbReference>
<dbReference type="Pfam" id="PF14289">
    <property type="entry name" value="DUF4369"/>
    <property type="match status" value="1"/>
</dbReference>
<evidence type="ECO:0000256" key="4">
    <source>
        <dbReference type="ARBA" id="ARBA00023284"/>
    </source>
</evidence>
<dbReference type="PROSITE" id="PS51352">
    <property type="entry name" value="THIOREDOXIN_2"/>
    <property type="match status" value="1"/>
</dbReference>
<reference evidence="7" key="1">
    <citation type="journal article" date="2019" name="Int. J. Syst. Evol. Microbiol.">
        <title>The Global Catalogue of Microorganisms (GCM) 10K type strain sequencing project: providing services to taxonomists for standard genome sequencing and annotation.</title>
        <authorList>
            <consortium name="The Broad Institute Genomics Platform"/>
            <consortium name="The Broad Institute Genome Sequencing Center for Infectious Disease"/>
            <person name="Wu L."/>
            <person name="Ma J."/>
        </authorList>
    </citation>
    <scope>NUCLEOTIDE SEQUENCE [LARGE SCALE GENOMIC DNA]</scope>
    <source>
        <strain evidence="7">JCM 17225</strain>
    </source>
</reference>
<evidence type="ECO:0000256" key="1">
    <source>
        <dbReference type="ARBA" id="ARBA00004196"/>
    </source>
</evidence>
<comment type="caution">
    <text evidence="6">The sequence shown here is derived from an EMBL/GenBank/DDBJ whole genome shotgun (WGS) entry which is preliminary data.</text>
</comment>
<keyword evidence="7" id="KW-1185">Reference proteome</keyword>
<dbReference type="Gene3D" id="3.40.30.10">
    <property type="entry name" value="Glutaredoxin"/>
    <property type="match status" value="1"/>
</dbReference>
<gene>
    <name evidence="6" type="ORF">GCM10022409_04440</name>
</gene>
<name>A0ABP7TBP1_9BACT</name>
<dbReference type="CDD" id="cd02966">
    <property type="entry name" value="TlpA_like_family"/>
    <property type="match status" value="1"/>
</dbReference>
<dbReference type="InterPro" id="IPR013766">
    <property type="entry name" value="Thioredoxin_domain"/>
</dbReference>
<proteinExistence type="predicted"/>
<feature type="domain" description="Thioredoxin" evidence="5">
    <location>
        <begin position="208"/>
        <end position="348"/>
    </location>
</feature>
<dbReference type="InterPro" id="IPR036249">
    <property type="entry name" value="Thioredoxin-like_sf"/>
</dbReference>
<evidence type="ECO:0000313" key="6">
    <source>
        <dbReference type="EMBL" id="GAA4023685.1"/>
    </source>
</evidence>
<dbReference type="Pfam" id="PF00578">
    <property type="entry name" value="AhpC-TSA"/>
    <property type="match status" value="1"/>
</dbReference>
<accession>A0ABP7TBP1</accession>
<protein>
    <recommendedName>
        <fullName evidence="5">Thioredoxin domain-containing protein</fullName>
    </recommendedName>
</protein>
<organism evidence="6 7">
    <name type="scientific">Hymenobacter glaciei</name>
    <dbReference type="NCBI Taxonomy" id="877209"/>
    <lineage>
        <taxon>Bacteria</taxon>
        <taxon>Pseudomonadati</taxon>
        <taxon>Bacteroidota</taxon>
        <taxon>Cytophagia</taxon>
        <taxon>Cytophagales</taxon>
        <taxon>Hymenobacteraceae</taxon>
        <taxon>Hymenobacter</taxon>
    </lineage>
</organism>
<evidence type="ECO:0000259" key="5">
    <source>
        <dbReference type="PROSITE" id="PS51352"/>
    </source>
</evidence>
<keyword evidence="2" id="KW-0201">Cytochrome c-type biogenesis</keyword>
<comment type="subcellular location">
    <subcellularLocation>
        <location evidence="1">Cell envelope</location>
    </subcellularLocation>
</comment>
<evidence type="ECO:0000313" key="7">
    <source>
        <dbReference type="Proteomes" id="UP001501469"/>
    </source>
</evidence>
<dbReference type="PANTHER" id="PTHR42852:SF6">
    <property type="entry name" value="THIOL:DISULFIDE INTERCHANGE PROTEIN DSBE"/>
    <property type="match status" value="1"/>
</dbReference>
<sequence length="348" mass="37920">MLAASAVAAHAQTAPTTTPGYTIQGQSALLAGQKIYLLPVGNMLPAKKNEVLDSAQADASGRFKLHGTVAVPSVYMLRVGQQRYMNPVALDNNATVSAKASQKKEKEGNISLLLSTSPEQALMEKLLPYFLLGFKEVPGDDKQLANFKSLLEENQASYLAPYLAHKYLRMQASQQAYVGTLLPRLEKLHPGSPYLPLLRESMNGQEALAVGALAPDLTLTTAEGATVKLSSLRGQYVLLDFWASWCKPCRAENPNVRATYDEFKGKGAGFTVYAVSLDDNRAKWLQAVQQDGLPWTHVSDLVGWQSPAAKTYKVVAIPNSWLVDPTGHIVAKNLRGKELSKELGKRLQ</sequence>
<dbReference type="InterPro" id="IPR025380">
    <property type="entry name" value="DUF4369"/>
</dbReference>
<dbReference type="Proteomes" id="UP001501469">
    <property type="component" value="Unassembled WGS sequence"/>
</dbReference>
<keyword evidence="3" id="KW-1015">Disulfide bond</keyword>
<dbReference type="InterPro" id="IPR000866">
    <property type="entry name" value="AhpC/TSA"/>
</dbReference>
<evidence type="ECO:0000256" key="2">
    <source>
        <dbReference type="ARBA" id="ARBA00022748"/>
    </source>
</evidence>
<evidence type="ECO:0000256" key="3">
    <source>
        <dbReference type="ARBA" id="ARBA00023157"/>
    </source>
</evidence>
<dbReference type="SUPFAM" id="SSF52833">
    <property type="entry name" value="Thioredoxin-like"/>
    <property type="match status" value="1"/>
</dbReference>